<evidence type="ECO:0000256" key="1">
    <source>
        <dbReference type="SAM" id="Coils"/>
    </source>
</evidence>
<organism evidence="2 3">
    <name type="scientific">Tanacetum coccineum</name>
    <dbReference type="NCBI Taxonomy" id="301880"/>
    <lineage>
        <taxon>Eukaryota</taxon>
        <taxon>Viridiplantae</taxon>
        <taxon>Streptophyta</taxon>
        <taxon>Embryophyta</taxon>
        <taxon>Tracheophyta</taxon>
        <taxon>Spermatophyta</taxon>
        <taxon>Magnoliopsida</taxon>
        <taxon>eudicotyledons</taxon>
        <taxon>Gunneridae</taxon>
        <taxon>Pentapetalae</taxon>
        <taxon>asterids</taxon>
        <taxon>campanulids</taxon>
        <taxon>Asterales</taxon>
        <taxon>Asteraceae</taxon>
        <taxon>Asteroideae</taxon>
        <taxon>Anthemideae</taxon>
        <taxon>Anthemidinae</taxon>
        <taxon>Tanacetum</taxon>
    </lineage>
</organism>
<dbReference type="EMBL" id="BQNB010012716">
    <property type="protein sequence ID" value="GJT07006.1"/>
    <property type="molecule type" value="Genomic_DNA"/>
</dbReference>
<comment type="caution">
    <text evidence="2">The sequence shown here is derived from an EMBL/GenBank/DDBJ whole genome shotgun (WGS) entry which is preliminary data.</text>
</comment>
<accession>A0ABQ5B0S3</accession>
<name>A0ABQ5B0S3_9ASTR</name>
<sequence length="667" mass="73544">MGTIDSIKSVLTQSALDALCERFHIPDVVHPELPGRNDMILNSPAGKISLSVIAAAKVSHFEILCRVHGFVPTIGNFRRWIPLSSLLTWNDHFFWVDSAVFPLNIPLHRSNSLQKDPHPTLAEFNADVCNFISDNPAPFWKLPKPFLCFIGISRYYDLDENCYPTFWDDEDQEMDLFAFIHHVDPMKVKIWEREVREGEVLLLELTKERVVPLAGVNVQGNQDNVIPEENADAVNEDDVDAAATSQSREGDHVIRLGGIDIVADDEGRSRAFGKIEASTGGKSLAAIQELFEQSTLNVEVDVTKAVTVPFVTSSMTPTPERKGGDYTDSVTGLNMRTQKPVERFVISSNSTHDSNANAADDEVTSVVRSFVPDPTILTTTVATTVVVDASASAPRAGHELGVGQAMYYKQLLAEFNVGVARQTCFNAEVRMQLEHELREAEAAEAIRLRGQITNVETAKAAMDGQLNSLRERNTVLESATIAKDSKIAKLSQELSSLQLSYDDLSVKASTIECEKDKLANQVSVLEADCSGLRDEVLGYKLFKERIEEMQNAQIKALSNRVAGIDSNLLEMALHMDEEFYPRFLTTITGRRWILSRGVKLAVVKCLHSPLYMVALGGAIGHAIDKGMQDGLVAGIEHGKAERSPDAISAYNPFAEDNYVAAINALRM</sequence>
<protein>
    <recommendedName>
        <fullName evidence="4">Transposase (Putative), gypsy type</fullName>
    </recommendedName>
</protein>
<reference evidence="2" key="1">
    <citation type="journal article" date="2022" name="Int. J. Mol. Sci.">
        <title>Draft Genome of Tanacetum Coccineum: Genomic Comparison of Closely Related Tanacetum-Family Plants.</title>
        <authorList>
            <person name="Yamashiro T."/>
            <person name="Shiraishi A."/>
            <person name="Nakayama K."/>
            <person name="Satake H."/>
        </authorList>
    </citation>
    <scope>NUCLEOTIDE SEQUENCE</scope>
</reference>
<gene>
    <name evidence="2" type="ORF">Tco_0841468</name>
</gene>
<keyword evidence="1" id="KW-0175">Coiled coil</keyword>
<dbReference type="Proteomes" id="UP001151760">
    <property type="component" value="Unassembled WGS sequence"/>
</dbReference>
<feature type="coiled-coil region" evidence="1">
    <location>
        <begin position="487"/>
        <end position="535"/>
    </location>
</feature>
<evidence type="ECO:0008006" key="4">
    <source>
        <dbReference type="Google" id="ProtNLM"/>
    </source>
</evidence>
<proteinExistence type="predicted"/>
<evidence type="ECO:0000313" key="3">
    <source>
        <dbReference type="Proteomes" id="UP001151760"/>
    </source>
</evidence>
<evidence type="ECO:0000313" key="2">
    <source>
        <dbReference type="EMBL" id="GJT07006.1"/>
    </source>
</evidence>
<reference evidence="2" key="2">
    <citation type="submission" date="2022-01" db="EMBL/GenBank/DDBJ databases">
        <authorList>
            <person name="Yamashiro T."/>
            <person name="Shiraishi A."/>
            <person name="Satake H."/>
            <person name="Nakayama K."/>
        </authorList>
    </citation>
    <scope>NUCLEOTIDE SEQUENCE</scope>
</reference>
<keyword evidence="3" id="KW-1185">Reference proteome</keyword>